<dbReference type="EMBL" id="SNRY01000366">
    <property type="protein sequence ID" value="KAA6341769.1"/>
    <property type="molecule type" value="Genomic_DNA"/>
</dbReference>
<dbReference type="PANTHER" id="PTHR42732">
    <property type="entry name" value="BETA-GALACTOSIDASE"/>
    <property type="match status" value="1"/>
</dbReference>
<organism evidence="5">
    <name type="scientific">termite gut metagenome</name>
    <dbReference type="NCBI Taxonomy" id="433724"/>
    <lineage>
        <taxon>unclassified sequences</taxon>
        <taxon>metagenomes</taxon>
        <taxon>organismal metagenomes</taxon>
    </lineage>
</organism>
<evidence type="ECO:0000313" key="5">
    <source>
        <dbReference type="EMBL" id="KAA6341769.1"/>
    </source>
</evidence>
<dbReference type="Gene3D" id="2.60.40.10">
    <property type="entry name" value="Immunoglobulins"/>
    <property type="match status" value="1"/>
</dbReference>
<keyword evidence="2 5" id="KW-0378">Hydrolase</keyword>
<reference evidence="5" key="1">
    <citation type="submission" date="2019-03" db="EMBL/GenBank/DDBJ databases">
        <title>Single cell metagenomics reveals metabolic interactions within the superorganism composed of flagellate Streblomastix strix and complex community of Bacteroidetes bacteria on its surface.</title>
        <authorList>
            <person name="Treitli S.C."/>
            <person name="Kolisko M."/>
            <person name="Husnik F."/>
            <person name="Keeling P."/>
            <person name="Hampl V."/>
        </authorList>
    </citation>
    <scope>NUCLEOTIDE SEQUENCE</scope>
    <source>
        <strain evidence="5">STM</strain>
    </source>
</reference>
<dbReference type="GO" id="GO:0004565">
    <property type="term" value="F:beta-galactosidase activity"/>
    <property type="evidence" value="ECO:0007669"/>
    <property type="project" value="UniProtKB-EC"/>
</dbReference>
<comment type="similarity">
    <text evidence="1">Belongs to the glycosyl hydrolase 2 family.</text>
</comment>
<dbReference type="PANTHER" id="PTHR42732:SF2">
    <property type="entry name" value="BETA-MANNOSIDASE"/>
    <property type="match status" value="1"/>
</dbReference>
<dbReference type="EC" id="3.2.1.23" evidence="5"/>
<dbReference type="InterPro" id="IPR008979">
    <property type="entry name" value="Galactose-bd-like_sf"/>
</dbReference>
<dbReference type="SUPFAM" id="SSF49303">
    <property type="entry name" value="beta-Galactosidase/glucuronidase domain"/>
    <property type="match status" value="1"/>
</dbReference>
<evidence type="ECO:0000256" key="2">
    <source>
        <dbReference type="ARBA" id="ARBA00022801"/>
    </source>
</evidence>
<dbReference type="InterPro" id="IPR017853">
    <property type="entry name" value="GH"/>
</dbReference>
<dbReference type="SUPFAM" id="SSF49785">
    <property type="entry name" value="Galactose-binding domain-like"/>
    <property type="match status" value="1"/>
</dbReference>
<protein>
    <submittedName>
        <fullName evidence="5">Beta-galactosidase</fullName>
        <ecNumber evidence="5">3.2.1.23</ecNumber>
    </submittedName>
</protein>
<dbReference type="SUPFAM" id="SSF56988">
    <property type="entry name" value="Anthrax protective antigen"/>
    <property type="match status" value="1"/>
</dbReference>
<dbReference type="Gene3D" id="3.90.182.10">
    <property type="entry name" value="Toxin - Anthrax Protective Antigen,domain 1"/>
    <property type="match status" value="1"/>
</dbReference>
<feature type="domain" description="PA14" evidence="4">
    <location>
        <begin position="837"/>
        <end position="980"/>
    </location>
</feature>
<dbReference type="InterPro" id="IPR036156">
    <property type="entry name" value="Beta-gal/glucu_dom_sf"/>
</dbReference>
<dbReference type="GO" id="GO:0005975">
    <property type="term" value="P:carbohydrate metabolic process"/>
    <property type="evidence" value="ECO:0007669"/>
    <property type="project" value="InterPro"/>
</dbReference>
<dbReference type="InterPro" id="IPR013783">
    <property type="entry name" value="Ig-like_fold"/>
</dbReference>
<dbReference type="InterPro" id="IPR006102">
    <property type="entry name" value="Ig-like_GH2"/>
</dbReference>
<evidence type="ECO:0000256" key="1">
    <source>
        <dbReference type="ARBA" id="ARBA00007401"/>
    </source>
</evidence>
<dbReference type="SMART" id="SM00758">
    <property type="entry name" value="PA14"/>
    <property type="match status" value="1"/>
</dbReference>
<dbReference type="AlphaFoldDB" id="A0A5J4S6P4"/>
<dbReference type="PROSITE" id="PS51820">
    <property type="entry name" value="PA14"/>
    <property type="match status" value="1"/>
</dbReference>
<dbReference type="InterPro" id="IPR011658">
    <property type="entry name" value="PA14_dom"/>
</dbReference>
<dbReference type="InterPro" id="IPR051913">
    <property type="entry name" value="GH2_Domain-Containing"/>
</dbReference>
<dbReference type="Gene3D" id="3.20.20.80">
    <property type="entry name" value="Glycosidases"/>
    <property type="match status" value="1"/>
</dbReference>
<gene>
    <name evidence="5" type="ORF">EZS27_010436</name>
</gene>
<comment type="caution">
    <text evidence="5">The sequence shown here is derived from an EMBL/GenBank/DDBJ whole genome shotgun (WGS) entry which is preliminary data.</text>
</comment>
<dbReference type="Pfam" id="PF02836">
    <property type="entry name" value="Glyco_hydro_2_C"/>
    <property type="match status" value="1"/>
</dbReference>
<evidence type="ECO:0000256" key="3">
    <source>
        <dbReference type="ARBA" id="ARBA00023295"/>
    </source>
</evidence>
<evidence type="ECO:0000259" key="4">
    <source>
        <dbReference type="PROSITE" id="PS51820"/>
    </source>
</evidence>
<dbReference type="Pfam" id="PF00703">
    <property type="entry name" value="Glyco_hydro_2"/>
    <property type="match status" value="1"/>
</dbReference>
<dbReference type="InterPro" id="IPR037524">
    <property type="entry name" value="PA14/GLEYA"/>
</dbReference>
<dbReference type="SUPFAM" id="SSF51445">
    <property type="entry name" value="(Trans)glycosidases"/>
    <property type="match status" value="1"/>
</dbReference>
<dbReference type="InterPro" id="IPR006103">
    <property type="entry name" value="Glyco_hydro_2_cat"/>
</dbReference>
<proteinExistence type="inferred from homology"/>
<accession>A0A5J4S6P4</accession>
<sequence length="1127" mass="128022">MKNIVFFFLAFLMSFSAFGKDGRETISLSGDGWWLWRDKEASWQYDKLYLPDELPDLASLPVNEPTIGWNSLYEKEGAVPVCVPGTVEEYLTRSENPRPEHFTGVSWWFRELNIPADLKGKRFIIHFESVRMRAEVYLDNQLVAYDVIGESPFYADITSAIQPGKTQQLAVRVTNPGGNFHWQDFDIMKWGDYLIPPGRGFGGIIGRVKLTAVSPVHISDIYIQNTPKITKINVNVTVSNLTASTHPDFEFIVREKDHPAKIVFAKKLPKITVPPGESVVQLSIDVPDAKWWDLNTPNLYTCEVALFNRKQLIDKETEDFGFRWFSPDGIGENAILRLNGRRIMLRSAISWGYWPVTGLIATPEMAEKQIKTAQKLGLNMLNFHRCIGSPVVLEKADELGLLYFEEPGSFHSANHDPFIRALVNEKLKRMVRRDRNHPSLVIYNLINEYGGVLAQDKELVTKRMNDMQEAHTVDPSRVMTFTSGWAGNEFTEEDSKAHLRPYDTTLYRKGWFDNHRAGGPETWLESYYKSPNQNIMYTNNKTEVYFRGEEAAISTPPRIQKIYKMLSQTQLNGWDGSFWLNQYAAFQKMFEKKNLAPYFGNIDSLTCLMGNVSFEHQGRRIQEMRMQNIGDGYVINGWEAMPYDNHSGIVDIYRNPKGDASILAYYNQPLYIAVVSRNQVVRLPGKIAVDFYAVNEVDLKGKYLLQIRLISPAGKIVFSDEKETTLQGGELFGELLLENYSIPVVSEEGKYTIEAELINWEKKVQAQGADEIWGINLSGELIPGKGSNYGNPEGKLPHYYEKVTGKRLESFSPETNNQDWIAVTRPSLDSPQLIEPSYFKNLTVSFYKDDDMKVLGVTKNEIKVDKNFTEGAQPDSSIPANQSFTVVWRGQIMPPESGQYAIGVSTNRGIRLTIDGHRVVDEWYNEKEALLQHFFHFEAGKPVTVELTYRQTKKNGQIQLVWSLPSATVISPQLLLNKVKEEGTTLLLLESVESWMEIITKNTNIQYNGYYTVGKDWVGGIHYVKEHPLFKGLPVNNALNWPYQAVVREGDRRVGLRIDGEELVVGSYRSSPFELGTAVGIIPCGKGKIIFSTLDIVSNLNESDGPAEVARKILSNYIQYATDINNK</sequence>
<dbReference type="Pfam" id="PF07691">
    <property type="entry name" value="PA14"/>
    <property type="match status" value="1"/>
</dbReference>
<dbReference type="Pfam" id="PF02837">
    <property type="entry name" value="Glyco_hydro_2_N"/>
    <property type="match status" value="1"/>
</dbReference>
<dbReference type="InterPro" id="IPR006104">
    <property type="entry name" value="Glyco_hydro_2_N"/>
</dbReference>
<keyword evidence="3 5" id="KW-0326">Glycosidase</keyword>
<name>A0A5J4S6P4_9ZZZZ</name>
<dbReference type="Gene3D" id="2.60.120.260">
    <property type="entry name" value="Galactose-binding domain-like"/>
    <property type="match status" value="1"/>
</dbReference>